<dbReference type="InterPro" id="IPR010428">
    <property type="entry name" value="Zincin_1"/>
</dbReference>
<sequence length="116" mass="13154">MVTMSPEEFDAAVADALDEIPAELMAHLDNVVFFVEDEPPADEPEILGRYEGIALTDRPQWGGIQLPDRITIYRGPLCRMCWTREEIVDEIGITVVHEIAHHFGIDDERLHELGWG</sequence>
<reference evidence="1 2" key="1">
    <citation type="journal article" date="2019" name="Int. J. Syst. Evol. Microbiol.">
        <title>The Global Catalogue of Microorganisms (GCM) 10K type strain sequencing project: providing services to taxonomists for standard genome sequencing and annotation.</title>
        <authorList>
            <consortium name="The Broad Institute Genomics Platform"/>
            <consortium name="The Broad Institute Genome Sequencing Center for Infectious Disease"/>
            <person name="Wu L."/>
            <person name="Ma J."/>
        </authorList>
    </citation>
    <scope>NUCLEOTIDE SEQUENCE [LARGE SCALE GENOMIC DNA]</scope>
    <source>
        <strain evidence="1 2">JCM 15591</strain>
    </source>
</reference>
<dbReference type="CDD" id="cd12952">
    <property type="entry name" value="MMP_ACEL2062"/>
    <property type="match status" value="1"/>
</dbReference>
<dbReference type="Proteomes" id="UP001501475">
    <property type="component" value="Unassembled WGS sequence"/>
</dbReference>
<gene>
    <name evidence="1" type="ORF">GCM10009810_04270</name>
</gene>
<dbReference type="InterPro" id="IPR038555">
    <property type="entry name" value="Zincin_1_sf"/>
</dbReference>
<dbReference type="RefSeq" id="WP_344061436.1">
    <property type="nucleotide sequence ID" value="NZ_BAAAPN010000011.1"/>
</dbReference>
<dbReference type="Pfam" id="PF06262">
    <property type="entry name" value="Zincin_1"/>
    <property type="match status" value="1"/>
</dbReference>
<dbReference type="SUPFAM" id="SSF55486">
    <property type="entry name" value="Metalloproteases ('zincins'), catalytic domain"/>
    <property type="match status" value="1"/>
</dbReference>
<keyword evidence="2" id="KW-1185">Reference proteome</keyword>
<accession>A0ABN2K242</accession>
<name>A0ABN2K242_9MICO</name>
<dbReference type="Gene3D" id="3.30.2010.20">
    <property type="match status" value="1"/>
</dbReference>
<evidence type="ECO:0000313" key="1">
    <source>
        <dbReference type="EMBL" id="GAA1746772.1"/>
    </source>
</evidence>
<proteinExistence type="predicted"/>
<organism evidence="1 2">
    <name type="scientific">Nostocoides vanveenii</name>
    <dbReference type="NCBI Taxonomy" id="330835"/>
    <lineage>
        <taxon>Bacteria</taxon>
        <taxon>Bacillati</taxon>
        <taxon>Actinomycetota</taxon>
        <taxon>Actinomycetes</taxon>
        <taxon>Micrococcales</taxon>
        <taxon>Intrasporangiaceae</taxon>
        <taxon>Nostocoides</taxon>
    </lineage>
</organism>
<comment type="caution">
    <text evidence="1">The sequence shown here is derived from an EMBL/GenBank/DDBJ whole genome shotgun (WGS) entry which is preliminary data.</text>
</comment>
<evidence type="ECO:0000313" key="2">
    <source>
        <dbReference type="Proteomes" id="UP001501475"/>
    </source>
</evidence>
<protein>
    <submittedName>
        <fullName evidence="1">Metallopeptidase family protein</fullName>
    </submittedName>
</protein>
<dbReference type="EMBL" id="BAAAPN010000011">
    <property type="protein sequence ID" value="GAA1746772.1"/>
    <property type="molecule type" value="Genomic_DNA"/>
</dbReference>